<organism evidence="3 4">
    <name type="scientific">Handroanthus impetiginosus</name>
    <dbReference type="NCBI Taxonomy" id="429701"/>
    <lineage>
        <taxon>Eukaryota</taxon>
        <taxon>Viridiplantae</taxon>
        <taxon>Streptophyta</taxon>
        <taxon>Embryophyta</taxon>
        <taxon>Tracheophyta</taxon>
        <taxon>Spermatophyta</taxon>
        <taxon>Magnoliopsida</taxon>
        <taxon>eudicotyledons</taxon>
        <taxon>Gunneridae</taxon>
        <taxon>Pentapetalae</taxon>
        <taxon>asterids</taxon>
        <taxon>lamiids</taxon>
        <taxon>Lamiales</taxon>
        <taxon>Bignoniaceae</taxon>
        <taxon>Crescentiina</taxon>
        <taxon>Tabebuia alliance</taxon>
        <taxon>Handroanthus</taxon>
    </lineage>
</organism>
<dbReference type="GO" id="GO:0038023">
    <property type="term" value="F:signaling receptor activity"/>
    <property type="evidence" value="ECO:0007669"/>
    <property type="project" value="InterPro"/>
</dbReference>
<proteinExistence type="inferred from homology"/>
<dbReference type="OrthoDB" id="877951at2759"/>
<dbReference type="GO" id="GO:0005737">
    <property type="term" value="C:cytoplasm"/>
    <property type="evidence" value="ECO:0007669"/>
    <property type="project" value="TreeGrafter"/>
</dbReference>
<evidence type="ECO:0000313" key="4">
    <source>
        <dbReference type="Proteomes" id="UP000231279"/>
    </source>
</evidence>
<dbReference type="InterPro" id="IPR023393">
    <property type="entry name" value="START-like_dom_sf"/>
</dbReference>
<dbReference type="SUPFAM" id="SSF55961">
    <property type="entry name" value="Bet v1-like"/>
    <property type="match status" value="1"/>
</dbReference>
<sequence length="160" mass="17695">MAVTKFTQEIKVKVSSKRLFKAFGTDAHTVLPKILPNLVKSVDILQGDGGPGTIRQTNFAAGAPHTYLKHKIEHLDAAKHVAKYSLIEGAVLGDKIEKIYYDQKYEDTSDGGCIVKIAGEYHTKGNFQVPEEEIKAHKDEALQTIKRVEEILLAHPDICA</sequence>
<evidence type="ECO:0000259" key="2">
    <source>
        <dbReference type="SMART" id="SM01037"/>
    </source>
</evidence>
<evidence type="ECO:0000313" key="3">
    <source>
        <dbReference type="EMBL" id="PIN25275.1"/>
    </source>
</evidence>
<dbReference type="AlphaFoldDB" id="A0A2G9I687"/>
<dbReference type="InterPro" id="IPR000916">
    <property type="entry name" value="Bet_v_I/MLP"/>
</dbReference>
<dbReference type="PANTHER" id="PTHR31213">
    <property type="entry name" value="OS08G0374000 PROTEIN-RELATED"/>
    <property type="match status" value="1"/>
</dbReference>
<dbReference type="InterPro" id="IPR050279">
    <property type="entry name" value="Plant_def-hormone_signal"/>
</dbReference>
<dbReference type="PRINTS" id="PR00634">
    <property type="entry name" value="BETALLERGEN"/>
</dbReference>
<comment type="similarity">
    <text evidence="1">Belongs to the BetVI family.</text>
</comment>
<dbReference type="CDD" id="cd07816">
    <property type="entry name" value="Bet_v1-like"/>
    <property type="match status" value="1"/>
</dbReference>
<dbReference type="Pfam" id="PF00407">
    <property type="entry name" value="Bet_v_1"/>
    <property type="match status" value="1"/>
</dbReference>
<name>A0A2G9I687_9LAMI</name>
<keyword evidence="4" id="KW-1185">Reference proteome</keyword>
<dbReference type="Gene3D" id="3.30.530.20">
    <property type="match status" value="1"/>
</dbReference>
<dbReference type="EMBL" id="NKXS01000277">
    <property type="protein sequence ID" value="PIN25275.1"/>
    <property type="molecule type" value="Genomic_DNA"/>
</dbReference>
<dbReference type="PANTHER" id="PTHR31213:SF157">
    <property type="entry name" value="MAJOR ALLERGEN MAL D 1-LIKE"/>
    <property type="match status" value="1"/>
</dbReference>
<comment type="caution">
    <text evidence="3">The sequence shown here is derived from an EMBL/GenBank/DDBJ whole genome shotgun (WGS) entry which is preliminary data.</text>
</comment>
<dbReference type="GO" id="GO:0005634">
    <property type="term" value="C:nucleus"/>
    <property type="evidence" value="ECO:0007669"/>
    <property type="project" value="TreeGrafter"/>
</dbReference>
<gene>
    <name evidence="3" type="ORF">CDL12_01983</name>
</gene>
<dbReference type="GO" id="GO:0009738">
    <property type="term" value="P:abscisic acid-activated signaling pathway"/>
    <property type="evidence" value="ECO:0007669"/>
    <property type="project" value="InterPro"/>
</dbReference>
<feature type="domain" description="Bet v I/Major latex protein" evidence="2">
    <location>
        <begin position="1"/>
        <end position="155"/>
    </location>
</feature>
<dbReference type="FunFam" id="3.30.530.20:FF:000007">
    <property type="entry name" value="Major pollen allergen Bet v 1-A"/>
    <property type="match status" value="1"/>
</dbReference>
<protein>
    <recommendedName>
        <fullName evidence="2">Bet v I/Major latex protein domain-containing protein</fullName>
    </recommendedName>
</protein>
<dbReference type="GO" id="GO:0004864">
    <property type="term" value="F:protein phosphatase inhibitor activity"/>
    <property type="evidence" value="ECO:0007669"/>
    <property type="project" value="InterPro"/>
</dbReference>
<dbReference type="STRING" id="429701.A0A2G9I687"/>
<dbReference type="GO" id="GO:0006952">
    <property type="term" value="P:defense response"/>
    <property type="evidence" value="ECO:0007669"/>
    <property type="project" value="InterPro"/>
</dbReference>
<dbReference type="SMART" id="SM01037">
    <property type="entry name" value="Bet_v_1"/>
    <property type="match status" value="1"/>
</dbReference>
<accession>A0A2G9I687</accession>
<dbReference type="GO" id="GO:0010427">
    <property type="term" value="F:abscisic acid binding"/>
    <property type="evidence" value="ECO:0007669"/>
    <property type="project" value="InterPro"/>
</dbReference>
<dbReference type="InterPro" id="IPR024949">
    <property type="entry name" value="Bet_v_I_allergen"/>
</dbReference>
<evidence type="ECO:0000256" key="1">
    <source>
        <dbReference type="ARBA" id="ARBA00009744"/>
    </source>
</evidence>
<dbReference type="Proteomes" id="UP000231279">
    <property type="component" value="Unassembled WGS sequence"/>
</dbReference>
<reference evidence="4" key="1">
    <citation type="journal article" date="2018" name="Gigascience">
        <title>Genome assembly of the Pink Ipe (Handroanthus impetiginosus, Bignoniaceae), a highly valued, ecologically keystone Neotropical timber forest tree.</title>
        <authorList>
            <person name="Silva-Junior O.B."/>
            <person name="Grattapaglia D."/>
            <person name="Novaes E."/>
            <person name="Collevatti R.G."/>
        </authorList>
    </citation>
    <scope>NUCLEOTIDE SEQUENCE [LARGE SCALE GENOMIC DNA]</scope>
    <source>
        <strain evidence="4">cv. UFG-1</strain>
    </source>
</reference>